<name>A0A8S1MEV3_9CILI</name>
<dbReference type="Proteomes" id="UP000692954">
    <property type="component" value="Unassembled WGS sequence"/>
</dbReference>
<gene>
    <name evidence="2" type="ORF">PSON_ATCC_30995.1.T0380205</name>
</gene>
<proteinExistence type="predicted"/>
<dbReference type="EMBL" id="CAJJDN010000038">
    <property type="protein sequence ID" value="CAD8078947.1"/>
    <property type="molecule type" value="Genomic_DNA"/>
</dbReference>
<sequence length="422" mass="50169">MIIHFDSSQQDEVSSPSIKPSESEGDNGFPLTKTIKNMLYVYGDQKKSEVHNLAHLQIQELISDIFQPQILHALYSVAPKPWEEIGADIKFEFPQPLTKNKRILQNYLNSVFKEFVSLFQRLSRISKRLKKHASEVNQDNNIDYETTLRNKAQKDGILIYEEQYSQQEDSVSNSSIASESPHEVWEEYMKARVEQMPSQEFIKFMELRSQTFIHHKGFKQFIDPHNYGQNFIECINLKFLNYCLCRVIKRIIQKVMQFEQPQKQVFQLSEDNLKKYGYQIIETYKIRAKKYALQDQKLNQMAYKLFLLEFCTQGYDAYFQSKWILKKNGQLSSNQEVRAQEEWEKMGNIKQKWIDRVRAEKQVRQKLVKQKEIIPNSPYSKILLQRVGNKTYEQAKSEFSTIFKEWFIHLKRVTEEIDSIYD</sequence>
<protein>
    <submittedName>
        <fullName evidence="2">Uncharacterized protein</fullName>
    </submittedName>
</protein>
<dbReference type="OrthoDB" id="296036at2759"/>
<feature type="compositionally biased region" description="Polar residues" evidence="1">
    <location>
        <begin position="1"/>
        <end position="20"/>
    </location>
</feature>
<evidence type="ECO:0000256" key="1">
    <source>
        <dbReference type="SAM" id="MobiDB-lite"/>
    </source>
</evidence>
<keyword evidence="3" id="KW-1185">Reference proteome</keyword>
<dbReference type="AlphaFoldDB" id="A0A8S1MEV3"/>
<organism evidence="2 3">
    <name type="scientific">Paramecium sonneborni</name>
    <dbReference type="NCBI Taxonomy" id="65129"/>
    <lineage>
        <taxon>Eukaryota</taxon>
        <taxon>Sar</taxon>
        <taxon>Alveolata</taxon>
        <taxon>Ciliophora</taxon>
        <taxon>Intramacronucleata</taxon>
        <taxon>Oligohymenophorea</taxon>
        <taxon>Peniculida</taxon>
        <taxon>Parameciidae</taxon>
        <taxon>Paramecium</taxon>
    </lineage>
</organism>
<evidence type="ECO:0000313" key="3">
    <source>
        <dbReference type="Proteomes" id="UP000692954"/>
    </source>
</evidence>
<feature type="region of interest" description="Disordered" evidence="1">
    <location>
        <begin position="1"/>
        <end position="30"/>
    </location>
</feature>
<accession>A0A8S1MEV3</accession>
<comment type="caution">
    <text evidence="2">The sequence shown here is derived from an EMBL/GenBank/DDBJ whole genome shotgun (WGS) entry which is preliminary data.</text>
</comment>
<evidence type="ECO:0000313" key="2">
    <source>
        <dbReference type="EMBL" id="CAD8078947.1"/>
    </source>
</evidence>
<reference evidence="2" key="1">
    <citation type="submission" date="2021-01" db="EMBL/GenBank/DDBJ databases">
        <authorList>
            <consortium name="Genoscope - CEA"/>
            <person name="William W."/>
        </authorList>
    </citation>
    <scope>NUCLEOTIDE SEQUENCE</scope>
</reference>